<proteinExistence type="predicted"/>
<comment type="caution">
    <text evidence="2">The sequence shown here is derived from an EMBL/GenBank/DDBJ whole genome shotgun (WGS) entry which is preliminary data.</text>
</comment>
<evidence type="ECO:0000313" key="2">
    <source>
        <dbReference type="EMBL" id="MEE4587321.1"/>
    </source>
</evidence>
<dbReference type="Proteomes" id="UP001354649">
    <property type="component" value="Unassembled WGS sequence"/>
</dbReference>
<evidence type="ECO:0000256" key="1">
    <source>
        <dbReference type="SAM" id="MobiDB-lite"/>
    </source>
</evidence>
<evidence type="ECO:0000313" key="3">
    <source>
        <dbReference type="Proteomes" id="UP001354649"/>
    </source>
</evidence>
<reference evidence="2 3" key="1">
    <citation type="submission" date="2023-11" db="EMBL/GenBank/DDBJ databases">
        <title>30 novel species of actinomycetes from the DSMZ collection.</title>
        <authorList>
            <person name="Nouioui I."/>
        </authorList>
    </citation>
    <scope>NUCLEOTIDE SEQUENCE [LARGE SCALE GENOMIC DNA]</scope>
    <source>
        <strain evidence="2 3">DSM 41602</strain>
    </source>
</reference>
<name>A0ABD5JFY0_9ACTN</name>
<dbReference type="EMBL" id="JAZBJQ010000023">
    <property type="protein sequence ID" value="MEE4587321.1"/>
    <property type="molecule type" value="Genomic_DNA"/>
</dbReference>
<gene>
    <name evidence="2" type="ORF">V2K49_30130</name>
</gene>
<feature type="region of interest" description="Disordered" evidence="1">
    <location>
        <begin position="1"/>
        <end position="20"/>
    </location>
</feature>
<sequence length="57" mass="6107">MTPSTRSSRRPAPARRLSHARGRVADLAAAEYPARFDAYLLDAPRGIDLDTSVPAAA</sequence>
<dbReference type="AlphaFoldDB" id="A0ABD5JFY0"/>
<accession>A0ABD5JFY0</accession>
<feature type="compositionally biased region" description="Basic residues" evidence="1">
    <location>
        <begin position="7"/>
        <end position="20"/>
    </location>
</feature>
<protein>
    <submittedName>
        <fullName evidence="2">Uncharacterized protein</fullName>
    </submittedName>
</protein>
<organism evidence="2 3">
    <name type="scientific">Streptomyces antimycoticus</name>
    <dbReference type="NCBI Taxonomy" id="68175"/>
    <lineage>
        <taxon>Bacteria</taxon>
        <taxon>Bacillati</taxon>
        <taxon>Actinomycetota</taxon>
        <taxon>Actinomycetes</taxon>
        <taxon>Kitasatosporales</taxon>
        <taxon>Streptomycetaceae</taxon>
        <taxon>Streptomyces</taxon>
        <taxon>Streptomyces violaceusniger group</taxon>
    </lineage>
</organism>